<dbReference type="GeneID" id="119632030"/>
<gene>
    <name evidence="2" type="primary">LOC119632030</name>
</gene>
<reference evidence="2" key="1">
    <citation type="submission" date="2025-08" db="UniProtKB">
        <authorList>
            <consortium name="RefSeq"/>
        </authorList>
    </citation>
    <scope>IDENTIFICATION</scope>
    <source>
        <tissue evidence="2">Whole body pupa</tissue>
    </source>
</reference>
<evidence type="ECO:0000313" key="1">
    <source>
        <dbReference type="Proteomes" id="UP000092443"/>
    </source>
</evidence>
<dbReference type="KEGG" id="gfs:119632030"/>
<dbReference type="Proteomes" id="UP000092443">
    <property type="component" value="Unplaced"/>
</dbReference>
<protein>
    <submittedName>
        <fullName evidence="2">Uncharacterized protein LOC119632030</fullName>
    </submittedName>
</protein>
<proteinExistence type="predicted"/>
<name>A0A8U0W690_9MUSC</name>
<evidence type="ECO:0000313" key="2">
    <source>
        <dbReference type="RefSeq" id="XP_037880630.1"/>
    </source>
</evidence>
<organism evidence="1 2">
    <name type="scientific">Glossina fuscipes</name>
    <dbReference type="NCBI Taxonomy" id="7396"/>
    <lineage>
        <taxon>Eukaryota</taxon>
        <taxon>Metazoa</taxon>
        <taxon>Ecdysozoa</taxon>
        <taxon>Arthropoda</taxon>
        <taxon>Hexapoda</taxon>
        <taxon>Insecta</taxon>
        <taxon>Pterygota</taxon>
        <taxon>Neoptera</taxon>
        <taxon>Endopterygota</taxon>
        <taxon>Diptera</taxon>
        <taxon>Brachycera</taxon>
        <taxon>Muscomorpha</taxon>
        <taxon>Hippoboscoidea</taxon>
        <taxon>Glossinidae</taxon>
        <taxon>Glossina</taxon>
    </lineage>
</organism>
<sequence>MSVLSYLLLKFNQNALTRIQHNLELLNSFIT</sequence>
<dbReference type="RefSeq" id="XP_037880630.1">
    <property type="nucleotide sequence ID" value="XM_038024702.1"/>
</dbReference>
<keyword evidence="1" id="KW-1185">Reference proteome</keyword>
<accession>A0A8U0W690</accession>
<dbReference type="AlphaFoldDB" id="A0A8U0W690"/>